<sequence>MKDVLVKLKGTQETEDGEKNKIELVTEGKFYEKNDSYYLLYDESEISGLENSTTSLKIKQDEVSMKRFGDNNSKMEFKKNYKYNTLYSTIYGNLDMEVSTQKIQVDIKEGKGKIFLKYKLLISNNMESLNTLDITIS</sequence>
<dbReference type="RefSeq" id="WP_160196710.1">
    <property type="nucleotide sequence ID" value="NZ_QXXA01000005.1"/>
</dbReference>
<dbReference type="Proteomes" id="UP000467132">
    <property type="component" value="Unassembled WGS sequence"/>
</dbReference>
<gene>
    <name evidence="1" type="ORF">D3Z33_05065</name>
</gene>
<dbReference type="SUPFAM" id="SSF50814">
    <property type="entry name" value="Lipocalins"/>
    <property type="match status" value="1"/>
</dbReference>
<comment type="caution">
    <text evidence="1">The sequence shown here is derived from an EMBL/GenBank/DDBJ whole genome shotgun (WGS) entry which is preliminary data.</text>
</comment>
<evidence type="ECO:0000313" key="2">
    <source>
        <dbReference type="Proteomes" id="UP000467132"/>
    </source>
</evidence>
<dbReference type="OrthoDB" id="1680906at2"/>
<accession>A0A845QVG8</accession>
<dbReference type="EMBL" id="QXXA01000005">
    <property type="protein sequence ID" value="NBI06231.1"/>
    <property type="molecule type" value="Genomic_DNA"/>
</dbReference>
<evidence type="ECO:0000313" key="1">
    <source>
        <dbReference type="EMBL" id="NBI06231.1"/>
    </source>
</evidence>
<name>A0A845QVG8_9CLOT</name>
<keyword evidence="2" id="KW-1185">Reference proteome</keyword>
<proteinExistence type="predicted"/>
<dbReference type="Pfam" id="PF09148">
    <property type="entry name" value="DUF1934"/>
    <property type="match status" value="1"/>
</dbReference>
<reference evidence="1 2" key="1">
    <citation type="submission" date="2018-08" db="EMBL/GenBank/DDBJ databases">
        <title>Murine metabolic-syndrome-specific gut microbial biobank.</title>
        <authorList>
            <person name="Liu C."/>
        </authorList>
    </citation>
    <scope>NUCLEOTIDE SEQUENCE [LARGE SCALE GENOMIC DNA]</scope>
    <source>
        <strain evidence="1 2">583</strain>
    </source>
</reference>
<organism evidence="1 2">
    <name type="scientific">Senegalia massiliensis</name>
    <dbReference type="NCBI Taxonomy" id="1720316"/>
    <lineage>
        <taxon>Bacteria</taxon>
        <taxon>Bacillati</taxon>
        <taxon>Bacillota</taxon>
        <taxon>Clostridia</taxon>
        <taxon>Eubacteriales</taxon>
        <taxon>Clostridiaceae</taxon>
        <taxon>Senegalia</taxon>
    </lineage>
</organism>
<dbReference type="Gene3D" id="2.40.128.20">
    <property type="match status" value="1"/>
</dbReference>
<dbReference type="InterPro" id="IPR015231">
    <property type="entry name" value="DUF1934"/>
</dbReference>
<dbReference type="AlphaFoldDB" id="A0A845QVG8"/>
<dbReference type="InterPro" id="IPR012674">
    <property type="entry name" value="Calycin"/>
</dbReference>
<protein>
    <submittedName>
        <fullName evidence="1">DUF1934 domain-containing protein</fullName>
    </submittedName>
</protein>